<comment type="function">
    <text evidence="5">One of two assembly initiator proteins, it binds directly to the 5'-end of the 23S rRNA, where it nucleates assembly of the 50S subunit.</text>
</comment>
<comment type="subunit">
    <text evidence="5">Part of the 50S ribosomal subunit.</text>
</comment>
<organism evidence="8 9">
    <name type="scientific">Candidatus Sungbacteria bacterium RIFCSPHIGHO2_02_FULL_51_29</name>
    <dbReference type="NCBI Taxonomy" id="1802273"/>
    <lineage>
        <taxon>Bacteria</taxon>
        <taxon>Candidatus Sungiibacteriota</taxon>
    </lineage>
</organism>
<dbReference type="GO" id="GO:1990904">
    <property type="term" value="C:ribonucleoprotein complex"/>
    <property type="evidence" value="ECO:0007669"/>
    <property type="project" value="UniProtKB-KW"/>
</dbReference>
<evidence type="ECO:0000256" key="5">
    <source>
        <dbReference type="HAMAP-Rule" id="MF_01326"/>
    </source>
</evidence>
<dbReference type="NCBIfam" id="TIGR01079">
    <property type="entry name" value="rplX_bact"/>
    <property type="match status" value="1"/>
</dbReference>
<gene>
    <name evidence="5" type="primary">rplX</name>
    <name evidence="8" type="ORF">A3C16_05415</name>
</gene>
<evidence type="ECO:0000256" key="4">
    <source>
        <dbReference type="ARBA" id="ARBA00035206"/>
    </source>
</evidence>
<dbReference type="Proteomes" id="UP000177811">
    <property type="component" value="Unassembled WGS sequence"/>
</dbReference>
<accession>A0A1G2KSR4</accession>
<dbReference type="AlphaFoldDB" id="A0A1G2KSR4"/>
<dbReference type="InterPro" id="IPR014722">
    <property type="entry name" value="Rib_uL2_dom2"/>
</dbReference>
<comment type="similarity">
    <text evidence="1 5 6">Belongs to the universal ribosomal protein uL24 family.</text>
</comment>
<dbReference type="GO" id="GO:0003735">
    <property type="term" value="F:structural constituent of ribosome"/>
    <property type="evidence" value="ECO:0007669"/>
    <property type="project" value="InterPro"/>
</dbReference>
<dbReference type="CDD" id="cd06089">
    <property type="entry name" value="KOW_RPL26"/>
    <property type="match status" value="1"/>
</dbReference>
<evidence type="ECO:0000256" key="1">
    <source>
        <dbReference type="ARBA" id="ARBA00010618"/>
    </source>
</evidence>
<keyword evidence="5" id="KW-0699">rRNA-binding</keyword>
<dbReference type="GO" id="GO:0006412">
    <property type="term" value="P:translation"/>
    <property type="evidence" value="ECO:0007669"/>
    <property type="project" value="UniProtKB-UniRule"/>
</dbReference>
<evidence type="ECO:0000313" key="8">
    <source>
        <dbReference type="EMBL" id="OHA02486.1"/>
    </source>
</evidence>
<dbReference type="PROSITE" id="PS01108">
    <property type="entry name" value="RIBOSOMAL_L24"/>
    <property type="match status" value="1"/>
</dbReference>
<reference evidence="8 9" key="1">
    <citation type="journal article" date="2016" name="Nat. Commun.">
        <title>Thousands of microbial genomes shed light on interconnected biogeochemical processes in an aquifer system.</title>
        <authorList>
            <person name="Anantharaman K."/>
            <person name="Brown C.T."/>
            <person name="Hug L.A."/>
            <person name="Sharon I."/>
            <person name="Castelle C.J."/>
            <person name="Probst A.J."/>
            <person name="Thomas B.C."/>
            <person name="Singh A."/>
            <person name="Wilkins M.J."/>
            <person name="Karaoz U."/>
            <person name="Brodie E.L."/>
            <person name="Williams K.H."/>
            <person name="Hubbard S.S."/>
            <person name="Banfield J.F."/>
        </authorList>
    </citation>
    <scope>NUCLEOTIDE SEQUENCE [LARGE SCALE GENOMIC DNA]</scope>
</reference>
<dbReference type="Pfam" id="PF17136">
    <property type="entry name" value="ribosomal_L24"/>
    <property type="match status" value="1"/>
</dbReference>
<dbReference type="SMART" id="SM00739">
    <property type="entry name" value="KOW"/>
    <property type="match status" value="1"/>
</dbReference>
<dbReference type="Gene3D" id="2.30.30.30">
    <property type="match status" value="1"/>
</dbReference>
<dbReference type="PANTHER" id="PTHR12903">
    <property type="entry name" value="MITOCHONDRIAL RIBOSOMAL PROTEIN L24"/>
    <property type="match status" value="1"/>
</dbReference>
<evidence type="ECO:0000256" key="3">
    <source>
        <dbReference type="ARBA" id="ARBA00023274"/>
    </source>
</evidence>
<dbReference type="InterPro" id="IPR041988">
    <property type="entry name" value="Ribosomal_uL24_KOW"/>
</dbReference>
<evidence type="ECO:0000313" key="9">
    <source>
        <dbReference type="Proteomes" id="UP000177811"/>
    </source>
</evidence>
<dbReference type="InterPro" id="IPR008991">
    <property type="entry name" value="Translation_prot_SH3-like_sf"/>
</dbReference>
<evidence type="ECO:0000259" key="7">
    <source>
        <dbReference type="SMART" id="SM00739"/>
    </source>
</evidence>
<feature type="domain" description="KOW" evidence="7">
    <location>
        <begin position="2"/>
        <end position="29"/>
    </location>
</feature>
<dbReference type="HAMAP" id="MF_01326_B">
    <property type="entry name" value="Ribosomal_uL24_B"/>
    <property type="match status" value="1"/>
</dbReference>
<evidence type="ECO:0000256" key="2">
    <source>
        <dbReference type="ARBA" id="ARBA00022980"/>
    </source>
</evidence>
<dbReference type="Pfam" id="PF00467">
    <property type="entry name" value="KOW"/>
    <property type="match status" value="1"/>
</dbReference>
<name>A0A1G2KSR4_9BACT</name>
<proteinExistence type="inferred from homology"/>
<keyword evidence="5" id="KW-0694">RNA-binding</keyword>
<keyword evidence="2 5" id="KW-0689">Ribosomal protein</keyword>
<dbReference type="GO" id="GO:0005840">
    <property type="term" value="C:ribosome"/>
    <property type="evidence" value="ECO:0007669"/>
    <property type="project" value="UniProtKB-KW"/>
</dbReference>
<dbReference type="InterPro" id="IPR003256">
    <property type="entry name" value="Ribosomal_uL24"/>
</dbReference>
<dbReference type="InterPro" id="IPR005824">
    <property type="entry name" value="KOW"/>
</dbReference>
<dbReference type="InterPro" id="IPR057264">
    <property type="entry name" value="Ribosomal_uL24_C"/>
</dbReference>
<keyword evidence="3 5" id="KW-0687">Ribonucleoprotein</keyword>
<sequence>MKLKKGDTVTVISGKDRGKSGKILEVHVSSGRIRVEGVNMRKKHRRARQPGKKGEVVNMPLSIHTSNVMAVCPKCGKPTRIGYRVNDAMAKRRVCKKCEAEF</sequence>
<dbReference type="InterPro" id="IPR005825">
    <property type="entry name" value="Ribosomal_uL24_CS"/>
</dbReference>
<dbReference type="SUPFAM" id="SSF50104">
    <property type="entry name" value="Translation proteins SH3-like domain"/>
    <property type="match status" value="1"/>
</dbReference>
<comment type="caution">
    <text evidence="8">The sequence shown here is derived from an EMBL/GenBank/DDBJ whole genome shotgun (WGS) entry which is preliminary data.</text>
</comment>
<comment type="function">
    <text evidence="5">One of the proteins that surrounds the polypeptide exit tunnel on the outside of the subunit.</text>
</comment>
<protein>
    <recommendedName>
        <fullName evidence="4 5">Large ribosomal subunit protein uL24</fullName>
    </recommendedName>
</protein>
<dbReference type="EMBL" id="MHQL01000034">
    <property type="protein sequence ID" value="OHA02486.1"/>
    <property type="molecule type" value="Genomic_DNA"/>
</dbReference>
<dbReference type="GO" id="GO:0019843">
    <property type="term" value="F:rRNA binding"/>
    <property type="evidence" value="ECO:0007669"/>
    <property type="project" value="UniProtKB-UniRule"/>
</dbReference>
<evidence type="ECO:0000256" key="6">
    <source>
        <dbReference type="RuleBase" id="RU003477"/>
    </source>
</evidence>